<sequence length="29" mass="2815">MSNLNGKTAVVTGAASGIGKEIALELAKA</sequence>
<organism evidence="1 2">
    <name type="scientific">Burkholderia cepacia</name>
    <name type="common">Pseudomonas cepacia</name>
    <dbReference type="NCBI Taxonomy" id="292"/>
    <lineage>
        <taxon>Bacteria</taxon>
        <taxon>Pseudomonadati</taxon>
        <taxon>Pseudomonadota</taxon>
        <taxon>Betaproteobacteria</taxon>
        <taxon>Burkholderiales</taxon>
        <taxon>Burkholderiaceae</taxon>
        <taxon>Burkholderia</taxon>
        <taxon>Burkholderia cepacia complex</taxon>
    </lineage>
</organism>
<dbReference type="SUPFAM" id="SSF51735">
    <property type="entry name" value="NAD(P)-binding Rossmann-fold domains"/>
    <property type="match status" value="1"/>
</dbReference>
<dbReference type="AlphaFoldDB" id="A0A8I1APJ0"/>
<evidence type="ECO:0000313" key="2">
    <source>
        <dbReference type="Proteomes" id="UP000645612"/>
    </source>
</evidence>
<keyword evidence="1" id="KW-0560">Oxidoreductase</keyword>
<dbReference type="EMBL" id="JAEDXG010000018">
    <property type="protein sequence ID" value="MBH9698584.1"/>
    <property type="molecule type" value="Genomic_DNA"/>
</dbReference>
<name>A0A8I1APJ0_BURCE</name>
<evidence type="ECO:0000313" key="1">
    <source>
        <dbReference type="EMBL" id="MBH9698584.1"/>
    </source>
</evidence>
<feature type="non-terminal residue" evidence="1">
    <location>
        <position position="29"/>
    </location>
</feature>
<comment type="caution">
    <text evidence="1">The sequence shown here is derived from an EMBL/GenBank/DDBJ whole genome shotgun (WGS) entry which is preliminary data.</text>
</comment>
<reference evidence="1" key="1">
    <citation type="submission" date="2020-12" db="EMBL/GenBank/DDBJ databases">
        <title>Burkholderia cepacia complex in Mexico.</title>
        <authorList>
            <person name="Estrada P."/>
        </authorList>
    </citation>
    <scope>NUCLEOTIDE SEQUENCE</scope>
    <source>
        <strain evidence="1">871</strain>
    </source>
</reference>
<dbReference type="Proteomes" id="UP000645612">
    <property type="component" value="Unassembled WGS sequence"/>
</dbReference>
<gene>
    <name evidence="1" type="ORF">JAO13_19285</name>
</gene>
<dbReference type="EC" id="1.1.1.30" evidence="1"/>
<dbReference type="Gene3D" id="3.40.50.720">
    <property type="entry name" value="NAD(P)-binding Rossmann-like Domain"/>
    <property type="match status" value="1"/>
</dbReference>
<protein>
    <submittedName>
        <fullName evidence="1">3-hydroxybutyrate dehydrogenase</fullName>
        <ecNumber evidence="1">1.1.1.30</ecNumber>
    </submittedName>
</protein>
<dbReference type="InterPro" id="IPR036291">
    <property type="entry name" value="NAD(P)-bd_dom_sf"/>
</dbReference>
<dbReference type="GO" id="GO:0003858">
    <property type="term" value="F:3-hydroxybutyrate dehydrogenase activity"/>
    <property type="evidence" value="ECO:0007669"/>
    <property type="project" value="UniProtKB-EC"/>
</dbReference>
<proteinExistence type="predicted"/>
<accession>A0A8I1APJ0</accession>